<evidence type="ECO:0000256" key="1">
    <source>
        <dbReference type="SAM" id="MobiDB-lite"/>
    </source>
</evidence>
<organism evidence="2 3">
    <name type="scientific">Athelia psychrophila</name>
    <dbReference type="NCBI Taxonomy" id="1759441"/>
    <lineage>
        <taxon>Eukaryota</taxon>
        <taxon>Fungi</taxon>
        <taxon>Dikarya</taxon>
        <taxon>Basidiomycota</taxon>
        <taxon>Agaricomycotina</taxon>
        <taxon>Agaricomycetes</taxon>
        <taxon>Agaricomycetidae</taxon>
        <taxon>Atheliales</taxon>
        <taxon>Atheliaceae</taxon>
        <taxon>Athelia</taxon>
    </lineage>
</organism>
<gene>
    <name evidence="2" type="ORF">FIBSPDRAFT_270378</name>
</gene>
<dbReference type="OrthoDB" id="5364171at2759"/>
<proteinExistence type="predicted"/>
<protein>
    <submittedName>
        <fullName evidence="2">Uncharacterized protein</fullName>
    </submittedName>
</protein>
<dbReference type="AlphaFoldDB" id="A0A165WZ75"/>
<dbReference type="EMBL" id="KV417732">
    <property type="protein sequence ID" value="KZP08046.1"/>
    <property type="molecule type" value="Genomic_DNA"/>
</dbReference>
<sequence length="250" mass="27930">MPGLFYAYIANIADEATSRLLAVFASPAVADEWWRAVSASPHAKFIKRVAPQFYAHDATQCNLTGFFDILEFKPIADVFRGRMLFTPLNDGLLGISIIPPQEITDHVSEGWYHIRSVSNHALRWHYDAAENTIRASDGEPTQFRISIRNGAPEGTILVGTDRITLYIGSRLYVYEDQSRQLKARPGSPGDFRFLELESGNFAMSEDATVVFVDNADSNKRLMGWELSPALSPGPRETTPEHFDAENVSAY</sequence>
<reference evidence="2 3" key="1">
    <citation type="journal article" date="2016" name="Mol. Biol. Evol.">
        <title>Comparative Genomics of Early-Diverging Mushroom-Forming Fungi Provides Insights into the Origins of Lignocellulose Decay Capabilities.</title>
        <authorList>
            <person name="Nagy L.G."/>
            <person name="Riley R."/>
            <person name="Tritt A."/>
            <person name="Adam C."/>
            <person name="Daum C."/>
            <person name="Floudas D."/>
            <person name="Sun H."/>
            <person name="Yadav J.S."/>
            <person name="Pangilinan J."/>
            <person name="Larsson K.H."/>
            <person name="Matsuura K."/>
            <person name="Barry K."/>
            <person name="Labutti K."/>
            <person name="Kuo R."/>
            <person name="Ohm R.A."/>
            <person name="Bhattacharya S.S."/>
            <person name="Shirouzu T."/>
            <person name="Yoshinaga Y."/>
            <person name="Martin F.M."/>
            <person name="Grigoriev I.V."/>
            <person name="Hibbett D.S."/>
        </authorList>
    </citation>
    <scope>NUCLEOTIDE SEQUENCE [LARGE SCALE GENOMIC DNA]</scope>
    <source>
        <strain evidence="2 3">CBS 109695</strain>
    </source>
</reference>
<evidence type="ECO:0000313" key="3">
    <source>
        <dbReference type="Proteomes" id="UP000076532"/>
    </source>
</evidence>
<evidence type="ECO:0000313" key="2">
    <source>
        <dbReference type="EMBL" id="KZP08046.1"/>
    </source>
</evidence>
<name>A0A165WZ75_9AGAM</name>
<accession>A0A165WZ75</accession>
<feature type="region of interest" description="Disordered" evidence="1">
    <location>
        <begin position="229"/>
        <end position="250"/>
    </location>
</feature>
<keyword evidence="3" id="KW-1185">Reference proteome</keyword>
<dbReference type="Proteomes" id="UP000076532">
    <property type="component" value="Unassembled WGS sequence"/>
</dbReference>